<proteinExistence type="predicted"/>
<protein>
    <submittedName>
        <fullName evidence="1">Uncharacterized protein</fullName>
    </submittedName>
</protein>
<name>A0ACC2L683_PERAE</name>
<keyword evidence="2" id="KW-1185">Reference proteome</keyword>
<gene>
    <name evidence="1" type="ORF">MRB53_022201</name>
</gene>
<comment type="caution">
    <text evidence="1">The sequence shown here is derived from an EMBL/GenBank/DDBJ whole genome shotgun (WGS) entry which is preliminary data.</text>
</comment>
<organism evidence="1 2">
    <name type="scientific">Persea americana</name>
    <name type="common">Avocado</name>
    <dbReference type="NCBI Taxonomy" id="3435"/>
    <lineage>
        <taxon>Eukaryota</taxon>
        <taxon>Viridiplantae</taxon>
        <taxon>Streptophyta</taxon>
        <taxon>Embryophyta</taxon>
        <taxon>Tracheophyta</taxon>
        <taxon>Spermatophyta</taxon>
        <taxon>Magnoliopsida</taxon>
        <taxon>Magnoliidae</taxon>
        <taxon>Laurales</taxon>
        <taxon>Lauraceae</taxon>
        <taxon>Persea</taxon>
    </lineage>
</organism>
<dbReference type="Proteomes" id="UP001234297">
    <property type="component" value="Chromosome 7"/>
</dbReference>
<reference evidence="1 2" key="1">
    <citation type="journal article" date="2022" name="Hortic Res">
        <title>A haplotype resolved chromosomal level avocado genome allows analysis of novel avocado genes.</title>
        <authorList>
            <person name="Nath O."/>
            <person name="Fletcher S.J."/>
            <person name="Hayward A."/>
            <person name="Shaw L.M."/>
            <person name="Masouleh A.K."/>
            <person name="Furtado A."/>
            <person name="Henry R.J."/>
            <person name="Mitter N."/>
        </authorList>
    </citation>
    <scope>NUCLEOTIDE SEQUENCE [LARGE SCALE GENOMIC DNA]</scope>
    <source>
        <strain evidence="2">cv. Hass</strain>
    </source>
</reference>
<evidence type="ECO:0000313" key="1">
    <source>
        <dbReference type="EMBL" id="KAJ8628878.1"/>
    </source>
</evidence>
<accession>A0ACC2L683</accession>
<dbReference type="EMBL" id="CM056815">
    <property type="protein sequence ID" value="KAJ8628878.1"/>
    <property type="molecule type" value="Genomic_DNA"/>
</dbReference>
<evidence type="ECO:0000313" key="2">
    <source>
        <dbReference type="Proteomes" id="UP001234297"/>
    </source>
</evidence>
<sequence length="963" mass="108995">MEMKLKKCSSKTNYIGKEAYLIMRLWLRYFLLPVLCREWAKTAEAQKIDVGVIMDQQSLLGKVSNCTMTMALEDFYGPDGPGFKYQTRLVFHGRDSNKSIKGAASAAFDLMNGSKVQAIIGPQTSEQADFLAYMAQEAHIPIISFSAVSSSLPPFEVKFFVRMAQNDSTQALPIAELVQAFGWREVVIIHDDSDSGIVLIPYLTDAFQEIDVKVRRRLVLASTKSSINKTLHKITKQKRTRVFIVHLPFSLSKRFFMNIHKAGMMEKDYVWIITSELTNRLCYMDSSIFNTMQGVLGVQTFVPESERLDDFKVRWKRRFRRQFTDTEILDLDAYSLWAYDTVWFLAKAAEKTSFQFNENFNSPNSQNLMGLDVSPNGANYLKSISTTELQGLTGDIQLVGGQLQSTDFQIVNVLGNGGRSIGYWTPYAGLSRSRSSKDLEKNNSANADDLDGIIWPGGSTTAPKGWVFGRKLKIGVPVKTGFSEFMKVDIDPNDNKTVARGFCAEVFEKVMSIDYLHYPVLLEYIEFDNGHAGEPGYYDELIYQVHLKKYDAVVGDITITANRSIYVDFTVPYAESGVSMIVPIQHDITKSLWWFTKPFKWHVWLTTFVLFGAKGFLVWLFERENNEEFQGPWQKQLGTTFYFSFSLFHFSHREKVESNPARVVVVVWTFIVFLLMTSYTANLTAMLTVEKVQPSITDIDSLIRNGDYVGYQSASFLLEHLKDLGFSEEKLKPYATVDEYAEALSRGSSNNGVSAIIEEIPYIKVFLRKYFHKYDIAGPTFQSRGFGFVFPRGFDMVPDVSKAILNLSSSKDMFDIENKWFGAGSRSLEDSLETPVTENKLPLKTFLGLSIITSGIAMLAVVAFLSGPYWKRCVIGTKSSHRNGGDRDNSSNGGKETDSARPDDESPGAEAVPTGDAGRPTIIEQQALSPTTKHESVLQWEFSWMTPRWRQPDLSQFFFFRSR</sequence>